<reference evidence="2 3" key="1">
    <citation type="submission" date="2020-09" db="EMBL/GenBank/DDBJ databases">
        <title>Pseudoxanthomonas sp. CAU 1598 isolated from sand of Yaerae Beach.</title>
        <authorList>
            <person name="Kim W."/>
        </authorList>
    </citation>
    <scope>NUCLEOTIDE SEQUENCE [LARGE SCALE GENOMIC DNA]</scope>
    <source>
        <strain evidence="2 3">CAU 1598</strain>
    </source>
</reference>
<dbReference type="PANTHER" id="PTHR45947:SF3">
    <property type="entry name" value="SULFOQUINOVOSYL TRANSFERASE SQD2"/>
    <property type="match status" value="1"/>
</dbReference>
<dbReference type="EMBL" id="JACYTR010000005">
    <property type="protein sequence ID" value="MBD8524844.1"/>
    <property type="molecule type" value="Genomic_DNA"/>
</dbReference>
<evidence type="ECO:0000313" key="3">
    <source>
        <dbReference type="Proteomes" id="UP000613768"/>
    </source>
</evidence>
<dbReference type="InterPro" id="IPR028098">
    <property type="entry name" value="Glyco_trans_4-like_N"/>
</dbReference>
<dbReference type="Pfam" id="PF13692">
    <property type="entry name" value="Glyco_trans_1_4"/>
    <property type="match status" value="1"/>
</dbReference>
<evidence type="ECO:0000313" key="2">
    <source>
        <dbReference type="EMBL" id="MBD8524844.1"/>
    </source>
</evidence>
<organism evidence="2 3">
    <name type="scientific">Pseudomarimonas arenosa</name>
    <dbReference type="NCBI Taxonomy" id="2774145"/>
    <lineage>
        <taxon>Bacteria</taxon>
        <taxon>Pseudomonadati</taxon>
        <taxon>Pseudomonadota</taxon>
        <taxon>Gammaproteobacteria</taxon>
        <taxon>Lysobacterales</taxon>
        <taxon>Lysobacteraceae</taxon>
        <taxon>Pseudomarimonas</taxon>
    </lineage>
</organism>
<accession>A0AAW3ZHX2</accession>
<keyword evidence="3" id="KW-1185">Reference proteome</keyword>
<dbReference type="SUPFAM" id="SSF53756">
    <property type="entry name" value="UDP-Glycosyltransferase/glycogen phosphorylase"/>
    <property type="match status" value="1"/>
</dbReference>
<feature type="domain" description="Glycosyltransferase subfamily 4-like N-terminal" evidence="1">
    <location>
        <begin position="15"/>
        <end position="168"/>
    </location>
</feature>
<dbReference type="RefSeq" id="WP_192028196.1">
    <property type="nucleotide sequence ID" value="NZ_JACYTR010000005.1"/>
</dbReference>
<dbReference type="Gene3D" id="3.40.50.2000">
    <property type="entry name" value="Glycogen Phosphorylase B"/>
    <property type="match status" value="2"/>
</dbReference>
<dbReference type="PANTHER" id="PTHR45947">
    <property type="entry name" value="SULFOQUINOVOSYL TRANSFERASE SQD2"/>
    <property type="match status" value="1"/>
</dbReference>
<dbReference type="InterPro" id="IPR050194">
    <property type="entry name" value="Glycosyltransferase_grp1"/>
</dbReference>
<evidence type="ECO:0000259" key="1">
    <source>
        <dbReference type="Pfam" id="PF13439"/>
    </source>
</evidence>
<dbReference type="Proteomes" id="UP000613768">
    <property type="component" value="Unassembled WGS sequence"/>
</dbReference>
<dbReference type="AlphaFoldDB" id="A0AAW3ZHX2"/>
<proteinExistence type="predicted"/>
<name>A0AAW3ZHX2_9GAMM</name>
<sequence>MRAERVLVVSDEMEVGGSQRQIVHLLRGVQADRRTPRLLYFRSSSFLVDTLRAEGVPVDQIDKRGAIDPLFLFRLWRYLRRGQFDVVHCFSITAEIWVRLALLLVPHTRLISSVRGLGLEQHKAWHDRAKRWVIQGSAAVISNSRAGATWVAERTGMPLPRFAIIANACQAAERSRTDQSELRTALGLPPARAVLLFVGRLVVAKNLPLLLRALAHLPATQRPLTVLVGDGPERAALEHMLRDLALAADVELRGERADVADWMAAADMLVLPSREEGMSNVILEAMAQGLPVIATRVGGSPELIEHGVHGLLVDNDDDAQLTAAIAELHAKSDLRQRLGRAAQQRAEHEFSPAAMAAATLQVYDRCMEASPI</sequence>
<dbReference type="GO" id="GO:0016758">
    <property type="term" value="F:hexosyltransferase activity"/>
    <property type="evidence" value="ECO:0007669"/>
    <property type="project" value="TreeGrafter"/>
</dbReference>
<protein>
    <submittedName>
        <fullName evidence="2">Glycosyltransferase</fullName>
    </submittedName>
</protein>
<gene>
    <name evidence="2" type="ORF">IFO71_03725</name>
</gene>
<comment type="caution">
    <text evidence="2">The sequence shown here is derived from an EMBL/GenBank/DDBJ whole genome shotgun (WGS) entry which is preliminary data.</text>
</comment>
<dbReference type="Pfam" id="PF13439">
    <property type="entry name" value="Glyco_transf_4"/>
    <property type="match status" value="1"/>
</dbReference>